<dbReference type="Gene3D" id="3.40.50.280">
    <property type="entry name" value="Cobalamin-binding domain"/>
    <property type="match status" value="1"/>
</dbReference>
<dbReference type="GO" id="GO:0008705">
    <property type="term" value="F:methionine synthase activity"/>
    <property type="evidence" value="ECO:0007669"/>
    <property type="project" value="TreeGrafter"/>
</dbReference>
<evidence type="ECO:0000313" key="5">
    <source>
        <dbReference type="EMBL" id="MBR1369618.1"/>
    </source>
</evidence>
<dbReference type="SUPFAM" id="SSF52242">
    <property type="entry name" value="Cobalamin (vitamin B12)-binding domain"/>
    <property type="match status" value="1"/>
</dbReference>
<comment type="similarity">
    <text evidence="1">Belongs to the methylamine corrinoid protein family.</text>
</comment>
<dbReference type="InterPro" id="IPR006158">
    <property type="entry name" value="Cobalamin-bd"/>
</dbReference>
<dbReference type="AlphaFoldDB" id="A0A8J7WBD2"/>
<keyword evidence="6" id="KW-1185">Reference proteome</keyword>
<sequence>MKSGKAAPPAVVLEMALLSSDRVGARKILKDSCSMDEPYQCISDVVEPALRSIGVKWADGEASLSQVYVSGRICEEFIRSLPVPSSGIRPDQPVIGIGVLEDYHTLGKETVMTALHASGYRVIDYGAGLTVSDLLEKIKDDGIEVIFISALMLRAALKVRELTASLKEAGLSVRVIVGGAPFLFDEHLWEEVDADAFAHDAAEAVSLVGGASS</sequence>
<dbReference type="EMBL" id="JWHL01000015">
    <property type="protein sequence ID" value="MBR1369618.1"/>
    <property type="molecule type" value="Genomic_DNA"/>
</dbReference>
<reference evidence="5" key="1">
    <citation type="submission" date="2014-12" db="EMBL/GenBank/DDBJ databases">
        <authorList>
            <person name="Huang H.-H."/>
            <person name="Chen S.-C."/>
            <person name="Lai M.-C."/>
        </authorList>
    </citation>
    <scope>NUCLEOTIDE SEQUENCE</scope>
    <source>
        <strain evidence="5">K1F9705b</strain>
    </source>
</reference>
<evidence type="ECO:0000256" key="2">
    <source>
        <dbReference type="ARBA" id="ARBA00022723"/>
    </source>
</evidence>
<keyword evidence="3" id="KW-0170">Cobalt</keyword>
<dbReference type="RefSeq" id="WP_211531341.1">
    <property type="nucleotide sequence ID" value="NZ_JWHL01000015.1"/>
</dbReference>
<dbReference type="InterPro" id="IPR036594">
    <property type="entry name" value="Meth_synthase_dom"/>
</dbReference>
<evidence type="ECO:0000259" key="4">
    <source>
        <dbReference type="PROSITE" id="PS51332"/>
    </source>
</evidence>
<keyword evidence="2" id="KW-0479">Metal-binding</keyword>
<dbReference type="PROSITE" id="PS51332">
    <property type="entry name" value="B12_BINDING"/>
    <property type="match status" value="1"/>
</dbReference>
<dbReference type="GO" id="GO:0031419">
    <property type="term" value="F:cobalamin binding"/>
    <property type="evidence" value="ECO:0007669"/>
    <property type="project" value="InterPro"/>
</dbReference>
<dbReference type="OrthoDB" id="125248at2157"/>
<dbReference type="PANTHER" id="PTHR45833:SF1">
    <property type="entry name" value="METHIONINE SYNTHASE"/>
    <property type="match status" value="1"/>
</dbReference>
<dbReference type="InterPro" id="IPR036724">
    <property type="entry name" value="Cobalamin-bd_sf"/>
</dbReference>
<comment type="caution">
    <text evidence="5">The sequence shown here is derived from an EMBL/GenBank/DDBJ whole genome shotgun (WGS) entry which is preliminary data.</text>
</comment>
<dbReference type="GO" id="GO:0050667">
    <property type="term" value="P:homocysteine metabolic process"/>
    <property type="evidence" value="ECO:0007669"/>
    <property type="project" value="TreeGrafter"/>
</dbReference>
<name>A0A8J7WBD2_9EURY</name>
<evidence type="ECO:0000313" key="6">
    <source>
        <dbReference type="Proteomes" id="UP000730161"/>
    </source>
</evidence>
<feature type="domain" description="B12-binding" evidence="4">
    <location>
        <begin position="91"/>
        <end position="213"/>
    </location>
</feature>
<dbReference type="GO" id="GO:0046653">
    <property type="term" value="P:tetrahydrofolate metabolic process"/>
    <property type="evidence" value="ECO:0007669"/>
    <property type="project" value="TreeGrafter"/>
</dbReference>
<proteinExistence type="inferred from homology"/>
<dbReference type="PANTHER" id="PTHR45833">
    <property type="entry name" value="METHIONINE SYNTHASE"/>
    <property type="match status" value="1"/>
</dbReference>
<accession>A0A8J7WBD2</accession>
<gene>
    <name evidence="5" type="ORF">RJ53_09035</name>
</gene>
<dbReference type="Pfam" id="PF02310">
    <property type="entry name" value="B12-binding"/>
    <property type="match status" value="1"/>
</dbReference>
<evidence type="ECO:0000256" key="3">
    <source>
        <dbReference type="ARBA" id="ARBA00023285"/>
    </source>
</evidence>
<organism evidence="5 6">
    <name type="scientific">Methanocalculus chunghsingensis</name>
    <dbReference type="NCBI Taxonomy" id="156457"/>
    <lineage>
        <taxon>Archaea</taxon>
        <taxon>Methanobacteriati</taxon>
        <taxon>Methanobacteriota</taxon>
        <taxon>Stenosarchaea group</taxon>
        <taxon>Methanomicrobia</taxon>
        <taxon>Methanomicrobiales</taxon>
        <taxon>Methanocalculaceae</taxon>
        <taxon>Methanocalculus</taxon>
    </lineage>
</organism>
<dbReference type="Proteomes" id="UP000730161">
    <property type="component" value="Unassembled WGS sequence"/>
</dbReference>
<dbReference type="GO" id="GO:0046872">
    <property type="term" value="F:metal ion binding"/>
    <property type="evidence" value="ECO:0007669"/>
    <property type="project" value="UniProtKB-KW"/>
</dbReference>
<dbReference type="InterPro" id="IPR050554">
    <property type="entry name" value="Met_Synthase/Corrinoid"/>
</dbReference>
<evidence type="ECO:0000256" key="1">
    <source>
        <dbReference type="ARBA" id="ARBA00010854"/>
    </source>
</evidence>
<protein>
    <recommendedName>
        <fullName evidence="4">B12-binding domain-containing protein</fullName>
    </recommendedName>
</protein>
<dbReference type="Pfam" id="PF02607">
    <property type="entry name" value="B12-binding_2"/>
    <property type="match status" value="1"/>
</dbReference>
<dbReference type="GO" id="GO:0005829">
    <property type="term" value="C:cytosol"/>
    <property type="evidence" value="ECO:0007669"/>
    <property type="project" value="TreeGrafter"/>
</dbReference>
<dbReference type="Gene3D" id="1.10.1240.10">
    <property type="entry name" value="Methionine synthase domain"/>
    <property type="match status" value="1"/>
</dbReference>
<dbReference type="InterPro" id="IPR003759">
    <property type="entry name" value="Cbl-bd_cap"/>
</dbReference>